<gene>
    <name evidence="2" type="ORF">ABC228_07700</name>
</gene>
<dbReference type="InterPro" id="IPR052917">
    <property type="entry name" value="Stress-Dev_Protein"/>
</dbReference>
<dbReference type="RefSeq" id="WP_345824527.1">
    <property type="nucleotide sequence ID" value="NZ_JBDIML010000002.1"/>
</dbReference>
<evidence type="ECO:0000313" key="2">
    <source>
        <dbReference type="EMBL" id="MEN2767067.1"/>
    </source>
</evidence>
<name>A0ABU9XJQ9_9BACI</name>
<evidence type="ECO:0000313" key="3">
    <source>
        <dbReference type="Proteomes" id="UP001444625"/>
    </source>
</evidence>
<dbReference type="Pfam" id="PF01243">
    <property type="entry name" value="PNPOx_N"/>
    <property type="match status" value="1"/>
</dbReference>
<dbReference type="InterPro" id="IPR011576">
    <property type="entry name" value="Pyridox_Oxase_N"/>
</dbReference>
<organism evidence="2 3">
    <name type="scientific">Ornithinibacillus xuwenensis</name>
    <dbReference type="NCBI Taxonomy" id="3144668"/>
    <lineage>
        <taxon>Bacteria</taxon>
        <taxon>Bacillati</taxon>
        <taxon>Bacillota</taxon>
        <taxon>Bacilli</taxon>
        <taxon>Bacillales</taxon>
        <taxon>Bacillaceae</taxon>
        <taxon>Ornithinibacillus</taxon>
    </lineage>
</organism>
<keyword evidence="3" id="KW-1185">Reference proteome</keyword>
<dbReference type="Gene3D" id="2.30.110.10">
    <property type="entry name" value="Electron Transport, Fmn-binding Protein, Chain A"/>
    <property type="match status" value="1"/>
</dbReference>
<accession>A0ABU9XJQ9</accession>
<reference evidence="2 3" key="1">
    <citation type="submission" date="2024-05" db="EMBL/GenBank/DDBJ databases">
        <authorList>
            <person name="Haq I."/>
            <person name="Ullah Z."/>
            <person name="Ahmad R."/>
            <person name="Li M."/>
            <person name="Tong Y."/>
        </authorList>
    </citation>
    <scope>NUCLEOTIDE SEQUENCE [LARGE SCALE GENOMIC DNA]</scope>
    <source>
        <strain evidence="2 3">16A2E</strain>
    </source>
</reference>
<dbReference type="EMBL" id="JBDIML010000002">
    <property type="protein sequence ID" value="MEN2767067.1"/>
    <property type="molecule type" value="Genomic_DNA"/>
</dbReference>
<comment type="caution">
    <text evidence="2">The sequence shown here is derived from an EMBL/GenBank/DDBJ whole genome shotgun (WGS) entry which is preliminary data.</text>
</comment>
<dbReference type="InterPro" id="IPR012349">
    <property type="entry name" value="Split_barrel_FMN-bd"/>
</dbReference>
<dbReference type="Proteomes" id="UP001444625">
    <property type="component" value="Unassembled WGS sequence"/>
</dbReference>
<protein>
    <submittedName>
        <fullName evidence="2">Pyridoxamine 5'-phosphate oxidase family protein</fullName>
    </submittedName>
</protein>
<proteinExistence type="predicted"/>
<dbReference type="PANTHER" id="PTHR34818:SF1">
    <property type="entry name" value="PROTEIN BLI-3"/>
    <property type="match status" value="1"/>
</dbReference>
<feature type="domain" description="Pyridoxamine 5'-phosphate oxidase N-terminal" evidence="1">
    <location>
        <begin position="12"/>
        <end position="130"/>
    </location>
</feature>
<dbReference type="PANTHER" id="PTHR34818">
    <property type="entry name" value="PROTEIN BLI-3"/>
    <property type="match status" value="1"/>
</dbReference>
<evidence type="ECO:0000259" key="1">
    <source>
        <dbReference type="Pfam" id="PF01243"/>
    </source>
</evidence>
<dbReference type="SUPFAM" id="SSF50475">
    <property type="entry name" value="FMN-binding split barrel"/>
    <property type="match status" value="1"/>
</dbReference>
<sequence length="144" mass="16726">MCLLSQQDIRVEVEKIIEENKVGTMATIKNNRPHTRFMTFFHEDLTLYTATSTETDKVEEVEENPYTHILIGYQGEGYGDQYVDYHGKVSINNSEELKQKLWTDNMAPWFDGPQDPAYTILEIKPELVRLMPNQTGEEPKEVQL</sequence>